<dbReference type="InterPro" id="IPR011990">
    <property type="entry name" value="TPR-like_helical_dom_sf"/>
</dbReference>
<dbReference type="PANTHER" id="PTHR10098">
    <property type="entry name" value="RAPSYN-RELATED"/>
    <property type="match status" value="1"/>
</dbReference>
<reference evidence="4" key="1">
    <citation type="journal article" date="2019" name="Int. J. Syst. Evol. Microbiol.">
        <title>The Global Catalogue of Microorganisms (GCM) 10K type strain sequencing project: providing services to taxonomists for standard genome sequencing and annotation.</title>
        <authorList>
            <consortium name="The Broad Institute Genomics Platform"/>
            <consortium name="The Broad Institute Genome Sequencing Center for Infectious Disease"/>
            <person name="Wu L."/>
            <person name="Ma J."/>
        </authorList>
    </citation>
    <scope>NUCLEOTIDE SEQUENCE [LARGE SCALE GENOMIC DNA]</scope>
    <source>
        <strain evidence="4">KCTC 12848</strain>
    </source>
</reference>
<protein>
    <submittedName>
        <fullName evidence="3">Tetratricopeptide repeat protein</fullName>
    </submittedName>
</protein>
<sequence length="632" mass="68550">MARIVQLCGRLPLAIAITASQLRIHPTWSVHYLVDQLTHAHNRLDELKSGDRSVRAAFDTSLKDLPVDQRLLFTLLGVHHGPEIDEYAAAALANTSPTQARRALDALYTRHLIQETSSGRYRLHDLVRSYVHNLAAGLGPDQHLRATSRVLDYYLHTAHTSTQHLPARRTPTTPTWPVHPRPITNTNQALAWLTTELPTLLTAVDHTNTTHPAHTLHLSTTLHRYFRAAGYWHHAQTLHDAAHTTAVRMNDLHAQATALTDIGVVCRRRGDPDGAVRAFSGALKLYARISDPLGEGDALTELGIVHRQHGDFDAAVEVQSRALELYALSGSLVGQGDALTQQGSVYLRRGDLTAALDVLSRALELYIHAGVPLGQGDALYGLAAVHRLNGDLDAATAALSRALELHAIAGSPLSQGDALTDLGKVYRQSGDHDGAIDALTRGLKLYARVGDPLGEGDALTELGIIHRQRGDFDAAIEVQSRALELYARSGNPRGQANAHLGIGIVHRRRNEPDDARSRLTLALDMFTRADDPDGQAETHNALGDLALGHPHTGHAHTHYTTALTLARTCNSKLHEANALVGQAQFLHHTGNTPQAIALLRQALAIHQASHAPEATYTAQLLTTLDPNPPSQP</sequence>
<dbReference type="Pfam" id="PF13432">
    <property type="entry name" value="TPR_16"/>
    <property type="match status" value="1"/>
</dbReference>
<keyword evidence="4" id="KW-1185">Reference proteome</keyword>
<dbReference type="InterPro" id="IPR036388">
    <property type="entry name" value="WH-like_DNA-bd_sf"/>
</dbReference>
<feature type="compositionally biased region" description="Low complexity" evidence="2">
    <location>
        <begin position="168"/>
        <end position="181"/>
    </location>
</feature>
<feature type="repeat" description="TPR" evidence="1">
    <location>
        <begin position="416"/>
        <end position="449"/>
    </location>
</feature>
<dbReference type="EMBL" id="JBHSJB010000017">
    <property type="protein sequence ID" value="MFC5055719.1"/>
    <property type="molecule type" value="Genomic_DNA"/>
</dbReference>
<evidence type="ECO:0000313" key="4">
    <source>
        <dbReference type="Proteomes" id="UP001595833"/>
    </source>
</evidence>
<dbReference type="SMART" id="SM00028">
    <property type="entry name" value="TPR"/>
    <property type="match status" value="8"/>
</dbReference>
<dbReference type="InterPro" id="IPR019734">
    <property type="entry name" value="TPR_rpt"/>
</dbReference>
<accession>A0ABV9Y1Y1</accession>
<evidence type="ECO:0000256" key="2">
    <source>
        <dbReference type="SAM" id="MobiDB-lite"/>
    </source>
</evidence>
<dbReference type="SUPFAM" id="SSF48452">
    <property type="entry name" value="TPR-like"/>
    <property type="match status" value="2"/>
</dbReference>
<keyword evidence="1" id="KW-0802">TPR repeat</keyword>
<feature type="repeat" description="TPR" evidence="1">
    <location>
        <begin position="456"/>
        <end position="489"/>
    </location>
</feature>
<comment type="caution">
    <text evidence="3">The sequence shown here is derived from an EMBL/GenBank/DDBJ whole genome shotgun (WGS) entry which is preliminary data.</text>
</comment>
<feature type="region of interest" description="Disordered" evidence="2">
    <location>
        <begin position="162"/>
        <end position="181"/>
    </location>
</feature>
<dbReference type="Proteomes" id="UP001595833">
    <property type="component" value="Unassembled WGS sequence"/>
</dbReference>
<evidence type="ECO:0000313" key="3">
    <source>
        <dbReference type="EMBL" id="MFC5055719.1"/>
    </source>
</evidence>
<feature type="repeat" description="TPR" evidence="1">
    <location>
        <begin position="336"/>
        <end position="369"/>
    </location>
</feature>
<dbReference type="PANTHER" id="PTHR10098:SF108">
    <property type="entry name" value="TETRATRICOPEPTIDE REPEAT PROTEIN 28"/>
    <property type="match status" value="1"/>
</dbReference>
<dbReference type="Pfam" id="PF13424">
    <property type="entry name" value="TPR_12"/>
    <property type="match status" value="3"/>
</dbReference>
<dbReference type="PROSITE" id="PS50005">
    <property type="entry name" value="TPR"/>
    <property type="match status" value="4"/>
</dbReference>
<proteinExistence type="predicted"/>
<name>A0ABV9Y1Y1_9PSEU</name>
<organism evidence="3 4">
    <name type="scientific">Saccharothrix xinjiangensis</name>
    <dbReference type="NCBI Taxonomy" id="204798"/>
    <lineage>
        <taxon>Bacteria</taxon>
        <taxon>Bacillati</taxon>
        <taxon>Actinomycetota</taxon>
        <taxon>Actinomycetes</taxon>
        <taxon>Pseudonocardiales</taxon>
        <taxon>Pseudonocardiaceae</taxon>
        <taxon>Saccharothrix</taxon>
    </lineage>
</organism>
<evidence type="ECO:0000256" key="1">
    <source>
        <dbReference type="PROSITE-ProRule" id="PRU00339"/>
    </source>
</evidence>
<dbReference type="RefSeq" id="WP_344041864.1">
    <property type="nucleotide sequence ID" value="NZ_BAAAKE010000030.1"/>
</dbReference>
<gene>
    <name evidence="3" type="ORF">ACFPFM_18400</name>
</gene>
<dbReference type="Gene3D" id="1.10.10.10">
    <property type="entry name" value="Winged helix-like DNA-binding domain superfamily/Winged helix DNA-binding domain"/>
    <property type="match status" value="1"/>
</dbReference>
<dbReference type="Gene3D" id="1.25.40.10">
    <property type="entry name" value="Tetratricopeptide repeat domain"/>
    <property type="match status" value="2"/>
</dbReference>
<feature type="repeat" description="TPR" evidence="1">
    <location>
        <begin position="296"/>
        <end position="329"/>
    </location>
</feature>